<evidence type="ECO:0000259" key="24">
    <source>
        <dbReference type="PROSITE" id="PS51590"/>
    </source>
</evidence>
<keyword evidence="3 22" id="KW-0696">RNA-directed RNA polymerase</keyword>
<comment type="catalytic activity">
    <reaction evidence="17">
        <text>a 5'-end triphospho-adenylyl-adenylyl-cytidylyl-adenosine in mRNA + GDP + H(+) = a 5'-end (5'-triphosphoguanosine)-adenylyl-adenylyl-cytidylyl-adenosine in mRNA + diphosphate</text>
        <dbReference type="Rhea" id="RHEA:65436"/>
        <dbReference type="Rhea" id="RHEA-COMP:16797"/>
        <dbReference type="Rhea" id="RHEA-COMP:16799"/>
        <dbReference type="ChEBI" id="CHEBI:15378"/>
        <dbReference type="ChEBI" id="CHEBI:33019"/>
        <dbReference type="ChEBI" id="CHEBI:58189"/>
        <dbReference type="ChEBI" id="CHEBI:156484"/>
        <dbReference type="ChEBI" id="CHEBI:156503"/>
        <dbReference type="EC" id="2.7.7.88"/>
    </reaction>
</comment>
<dbReference type="GO" id="GO:0030430">
    <property type="term" value="C:host cell cytoplasm"/>
    <property type="evidence" value="ECO:0007669"/>
    <property type="project" value="UniProtKB-SubCell"/>
</dbReference>
<comment type="catalytic activity">
    <reaction evidence="19 22">
        <text>a 5'-end (5'-triphosphoguanosine)-adenylyl-adenylyl-cytidylyl-adenosine in mRNA + S-adenosyl-L-methionine = a 5'-end (5'-triphosphoguanosine)-(2'-O-methyladenylyl)-adenylyl-cytidylyl-adenosine in mRNA + S-adenosyl-L-homocysteine + H(+)</text>
        <dbReference type="Rhea" id="RHEA:65380"/>
        <dbReference type="Rhea" id="RHEA-COMP:16797"/>
        <dbReference type="Rhea" id="RHEA-COMP:16801"/>
        <dbReference type="ChEBI" id="CHEBI:15378"/>
        <dbReference type="ChEBI" id="CHEBI:57856"/>
        <dbReference type="ChEBI" id="CHEBI:59789"/>
        <dbReference type="ChEBI" id="CHEBI:156482"/>
        <dbReference type="ChEBI" id="CHEBI:156484"/>
    </reaction>
</comment>
<dbReference type="GO" id="GO:0044423">
    <property type="term" value="C:virion component"/>
    <property type="evidence" value="ECO:0007669"/>
    <property type="project" value="UniProtKB-KW"/>
</dbReference>
<comment type="subcellular location">
    <subcellularLocation>
        <location evidence="22">Virion</location>
    </subcellularLocation>
    <subcellularLocation>
        <location evidence="22">Host cytoplasm</location>
    </subcellularLocation>
</comment>
<dbReference type="EC" id="2.7.7.88" evidence="22"/>
<keyword evidence="14 22" id="KW-0506">mRNA capping</keyword>
<keyword evidence="16" id="KW-0511">Multifunctional enzyme</keyword>
<accession>A0AB38ZJM5</accession>
<keyword evidence="15 22" id="KW-1035">Host cytoplasm</keyword>
<dbReference type="InterPro" id="IPR026890">
    <property type="entry name" value="Mononeg_mRNAcap"/>
</dbReference>
<dbReference type="PROSITE" id="PS51590">
    <property type="entry name" value="SAM_MT_MNV_L"/>
    <property type="match status" value="1"/>
</dbReference>
<dbReference type="PIRSF" id="PIRSF000830">
    <property type="entry name" value="RNA_pol_ParamyxoV"/>
    <property type="match status" value="1"/>
</dbReference>
<evidence type="ECO:0000256" key="11">
    <source>
        <dbReference type="ARBA" id="ARBA00022840"/>
    </source>
</evidence>
<dbReference type="PROSITE" id="PS50526">
    <property type="entry name" value="RDRP_SSRNA_NEG_NONSEG"/>
    <property type="match status" value="1"/>
</dbReference>
<dbReference type="Pfam" id="PF00946">
    <property type="entry name" value="Mononeg_RNA_pol"/>
    <property type="match status" value="1"/>
</dbReference>
<dbReference type="InterPro" id="IPR016269">
    <property type="entry name" value="RNA-dir_pol_paramyxovirus"/>
</dbReference>
<keyword evidence="4 22" id="KW-0489">Methyltransferase</keyword>
<evidence type="ECO:0000256" key="6">
    <source>
        <dbReference type="ARBA" id="ARBA00022679"/>
    </source>
</evidence>
<proteinExistence type="inferred from homology"/>
<evidence type="ECO:0000256" key="18">
    <source>
        <dbReference type="ARBA" id="ARBA00024499"/>
    </source>
</evidence>
<evidence type="ECO:0000259" key="23">
    <source>
        <dbReference type="PROSITE" id="PS50526"/>
    </source>
</evidence>
<evidence type="ECO:0000256" key="16">
    <source>
        <dbReference type="ARBA" id="ARBA00023268"/>
    </source>
</evidence>
<dbReference type="InterPro" id="IPR014023">
    <property type="entry name" value="Mononeg_RNA_pol_cat"/>
</dbReference>
<keyword evidence="7 22" id="KW-0949">S-adenosyl-L-methionine</keyword>
<dbReference type="Pfam" id="PF14314">
    <property type="entry name" value="Methyltrans_Mon_2nd"/>
    <property type="match status" value="1"/>
</dbReference>
<evidence type="ECO:0000256" key="4">
    <source>
        <dbReference type="ARBA" id="ARBA00022603"/>
    </source>
</evidence>
<dbReference type="EC" id="2.1.1.-" evidence="22"/>
<dbReference type="InterPro" id="IPR029063">
    <property type="entry name" value="SAM-dependent_MTases_sf"/>
</dbReference>
<evidence type="ECO:0000256" key="21">
    <source>
        <dbReference type="ARBA" id="ARBA00048548"/>
    </source>
</evidence>
<evidence type="ECO:0000256" key="22">
    <source>
        <dbReference type="PIRNR" id="PIRNR000830"/>
    </source>
</evidence>
<evidence type="ECO:0000256" key="7">
    <source>
        <dbReference type="ARBA" id="ARBA00022691"/>
    </source>
</evidence>
<evidence type="ECO:0000256" key="15">
    <source>
        <dbReference type="ARBA" id="ARBA00023200"/>
    </source>
</evidence>
<comment type="catalytic activity">
    <reaction evidence="22">
        <text>RNA(n) + a ribonucleoside 5'-triphosphate = RNA(n+1) + diphosphate</text>
        <dbReference type="Rhea" id="RHEA:21248"/>
        <dbReference type="Rhea" id="RHEA-COMP:14527"/>
        <dbReference type="Rhea" id="RHEA-COMP:17342"/>
        <dbReference type="ChEBI" id="CHEBI:33019"/>
        <dbReference type="ChEBI" id="CHEBI:61557"/>
        <dbReference type="ChEBI" id="CHEBI:140395"/>
        <dbReference type="EC" id="2.7.7.48"/>
    </reaction>
</comment>
<keyword evidence="10" id="KW-0378">Hydrolase</keyword>
<feature type="domain" description="Mononegavirus-type SAM-dependent 2'-O-MTase" evidence="24">
    <location>
        <begin position="1501"/>
        <end position="1701"/>
    </location>
</feature>
<comment type="function">
    <text evidence="22">RNA-directed RNA polymerase that catalyzes the transcription of viral mRNAs, their capping and polyadenylation. The template is composed of the viral RNA tightly encapsidated by the nucleoprotein (N). The viral polymerase binds to the genomic RNA at the 3' leader promoter, and transcribes subsequently all viral mRNAs with a decreasing efficiency. The first gene is the most transcribed, and the last the least transcribed. The viral phosphoprotein acts as a processivity factor. Capping is concomitant with initiation of mRNA transcription. Indeed, a GDP polyribonucleotidyl transferase (PRNTase) adds the cap structure when the nascent RNA chain length has reached few nucleotides. Ribose 2'-O methylation of viral mRNA cap precedes and facilitates subsequent guanine-N-7 methylation, both activities being carried by the viral polymerase. Polyadenylation of mRNAs occur by a stuttering mechanism at a slipery stop site present at the end viral genes. After finishing transcription of a mRNA, the polymerase can resume transcription of the downstream gene.</text>
</comment>
<evidence type="ECO:0000256" key="12">
    <source>
        <dbReference type="ARBA" id="ARBA00022844"/>
    </source>
</evidence>
<evidence type="ECO:0000256" key="20">
    <source>
        <dbReference type="ARBA" id="ARBA00047370"/>
    </source>
</evidence>
<comment type="catalytic activity">
    <reaction evidence="18 22">
        <text>a 5'-end (5'-triphosphoguanosine)-(2'-O-methyladenylyl)-adenylyl-cytidylyl-adenosine in mRNA + S-adenosyl-L-methionine = a 5'-end (N(7)-methyl 5'-triphosphoguanosine)-(2'-O-methyladenylyl)-adenylyl-cytidylyl-adenosine in mRNA + S-adenosyl-L-homocysteine</text>
        <dbReference type="Rhea" id="RHEA:65440"/>
        <dbReference type="Rhea" id="RHEA-COMP:16798"/>
        <dbReference type="Rhea" id="RHEA-COMP:16801"/>
        <dbReference type="ChEBI" id="CHEBI:57856"/>
        <dbReference type="ChEBI" id="CHEBI:59789"/>
        <dbReference type="ChEBI" id="CHEBI:156482"/>
        <dbReference type="ChEBI" id="CHEBI:156483"/>
    </reaction>
</comment>
<evidence type="ECO:0000256" key="17">
    <source>
        <dbReference type="ARBA" id="ARBA00024494"/>
    </source>
</evidence>
<dbReference type="GO" id="GO:0016787">
    <property type="term" value="F:hydrolase activity"/>
    <property type="evidence" value="ECO:0007669"/>
    <property type="project" value="UniProtKB-KW"/>
</dbReference>
<keyword evidence="12 22" id="KW-0946">Virion</keyword>
<dbReference type="EC" id="2.7.7.48" evidence="22"/>
<comment type="catalytic activity">
    <reaction evidence="20">
        <text>a 5'-end (5'-triphosphoguanosine)-adenylyl-adenylyl-cytidylyl-adenosine in mRNA + 2 S-adenosyl-L-methionine = a 5'-end (N(7)-methyl 5'-triphosphoguanosine)-(2'-O-methyladenylyl)-adenylyl-cytidylyl-adenosine in mRNA + 2 S-adenosyl-L-homocysteine + H(+)</text>
        <dbReference type="Rhea" id="RHEA:65376"/>
        <dbReference type="Rhea" id="RHEA-COMP:16797"/>
        <dbReference type="Rhea" id="RHEA-COMP:16798"/>
        <dbReference type="ChEBI" id="CHEBI:15378"/>
        <dbReference type="ChEBI" id="CHEBI:57856"/>
        <dbReference type="ChEBI" id="CHEBI:59789"/>
        <dbReference type="ChEBI" id="CHEBI:156483"/>
        <dbReference type="ChEBI" id="CHEBI:156484"/>
        <dbReference type="EC" id="2.1.1.375"/>
    </reaction>
</comment>
<keyword evidence="6 22" id="KW-0808">Transferase</keyword>
<dbReference type="GO" id="GO:0003968">
    <property type="term" value="F:RNA-directed RNA polymerase activity"/>
    <property type="evidence" value="ECO:0007669"/>
    <property type="project" value="UniProtKB-KW"/>
</dbReference>
<evidence type="ECO:0000256" key="3">
    <source>
        <dbReference type="ARBA" id="ARBA00022484"/>
    </source>
</evidence>
<evidence type="ECO:0000256" key="8">
    <source>
        <dbReference type="ARBA" id="ARBA00022695"/>
    </source>
</evidence>
<evidence type="ECO:0000256" key="1">
    <source>
        <dbReference type="ARBA" id="ARBA00003132"/>
    </source>
</evidence>
<evidence type="ECO:0000313" key="25">
    <source>
        <dbReference type="EMBL" id="WZI33136.1"/>
    </source>
</evidence>
<evidence type="ECO:0000256" key="5">
    <source>
        <dbReference type="ARBA" id="ARBA00022664"/>
    </source>
</evidence>
<dbReference type="InterPro" id="IPR025786">
    <property type="entry name" value="Mononega_L_MeTrfase"/>
</dbReference>
<comment type="function">
    <text evidence="1 22">RNA-directed RNA polymerase that catalyzes the replication of viral genomic RNA. The template is composed of the viral RNA tightly encapsidated by the nucleoprotein (N). The replicase mode is dependent on intracellular N protein concentration. In this mode, the polymerase replicates the whole viral genome without recognizing transcriptional signals, and the replicated genome is not caped or polyadenylated.</text>
</comment>
<keyword evidence="11 22" id="KW-0067">ATP-binding</keyword>
<sequence>MIANLISERYCLLISGLLGDYFNLKNYLKYEQLLRIFQWGDELIRLFYSNAYNIIRHFEPLVLGGLLSEYHDEYCDNQKFLGAIIEDIQEETEKTWIRNQSDKNRILEIVDLLLTNVVSVNIHQKCQTFGLYRIWGHPSINIINGIKKVKRLATYEKLIDNRYLSIIRNKFKEMFFFNYRRKNGVWPNHYVEPGSSNYLVDCLNANKMINKNNKFYDLELWEDVEFEKTMEVDSKFNLSTILADKAVSPNKQAVINSYKKGKMPSFLSRRVIMAWLQSNYTDAEEFLTQIDDDGFVSDDLIIGVCPKEREMKIDPRLFAVMSLKLRLYFVLTESMLADYVLPLFPQITMIDDVLKLSKKIYNATKEMSGKNENEAIIITNIDFEKWNSNMRGELANSIFSQLDQIFGFKQIYTRTHQIFKESTIYLTDGTLEIIPEEDDLQDGPGVWRNHLGGFEGLRQKGWTLLTVVILEYVAQNYPINHTILGQGDNQVIICKIRSRFNRSETPELFRNDVQNIHKSFLDDLCDFLDKLGLPLKLRETWVSSLMFMYGKEMYFKGMPLSMSQKRLARMFPLANEMYPSLENALSTIYCNGNSAAMADLTPIIPFLVSVIQGSDCIYSHLDYSPIIGTGLMELCLASNAKWSVQLRSQKIPRGFDNHQMEIVTQYKNLIPYGLLYMPKILGGYPIQCLLDFTNRGFPDPLVQSLSLLMSVYYKGKIKNSEKRVLEGILNIEFSPEINAQLLLEDPLSVNVLCPTNGVGVIRKQVEDWMQTTDMIKNDQFKMMIRYALIDQTEIDNLLIQGDPYWPRLMHDIHEGTVKGYARSFISKITKTNTTMNVAREQSTYNLIHKLRVAELRYFNSCFFRLMQCLLSGENSLNNAIPVQCSARFADKLRCVGWRKNKILGITTPHPFEAFKWEILYPEGCLSCIIEHNLTHDPDGYILAKISDEFRNNKDLLYERLGPSIPYMGSKTIEKIKKADMNTALNTTPILKRALKLVRTINWFVDPSGHIAGVIRRLVQSLTNLDPSLFETSNSAKTGSEEHRYQDYSTKHGGFNMVKYNVSSYIHLCTTTLTKYAKGSKNVTLHFQATLCYLQSLVGFLFALERDTNSILSVHLHLDCSDCIIPVNTEMIRGHEVMDLIKFPSQKDNPYLWSDVKLISKTYISKNQKYGQVITPNITLYAISLEVFNRVVKNINKTSFLDDSLNSYIPISWACRLPAVPIFENTVVLLYCQYILNTGLSRAFKIYKENKMEFKQWLREIKKSSFLPLSTFFYDEFNRILLSSSQYFIRSPRSTPYTITSVKTSLMDGIMEVVESDLTDIIERVTLYKNLFFVNIVPPLTSLKLLIILDIMSDSHYDFLNYFDVKNILMAIDHFRATTKLESRKNLSVDSFISYLITNINVEENYTPGLIHVFLEWLEDKKLTYYVHSADYLSKNYQGKALREIIHKSEIDTIEMASLAKLDNAAESKFLTRSVLLKESGETPIPPNLDTAKTDFSSHFFRSSVLDTSAHYKLASIINHIYHYIKNPEIAIVGGDGTGGFSLFMMRLFKHLKIYFNSYINLKGTMPQILGDFSPASFDGVASWSDRLITFRDSIEGVTDLTDPKMALQLKTRIGLNLIDFFISDMEGSFLATHDKNFIELISMITKLYDSLSPTFIGITKTYINNPTLVAGVVQHLSYLFEEVRIIRSKFSSFKSSEVYIVFLYKRPNVILDIDFDIFQTTNHDKYLFKVNQELIDQLQDILFDLSTSTVPFKEMYKLSSLYSDVLREKNFYNKSIRHVAHHLRDLCDSENCIQSKYIYSSIFNLSHKTLRPSAFVPLNRKLTKYSVTVSNSSLWQLIKWYAISFALIISSPESLLESITNLLDGWIVGFRTLNLSWGFVIVSSPIFGNVEGFSYTYGFFQRPIKKLRQYSLHIKNIYREISLVNKLYPNRAGIVTPIKTIKLYNISSSDKPLRIIRINHEYLKETGTLVIYMTTRSRPQFDPNIVANSMKQATDIIDDQE</sequence>
<dbReference type="EMBL" id="PP272473">
    <property type="protein sequence ID" value="WZI33136.1"/>
    <property type="molecule type" value="Viral_cRNA"/>
</dbReference>
<organism evidence="25">
    <name type="scientific">Anourosorex squamipes rhabdovirus</name>
    <dbReference type="NCBI Taxonomy" id="3139458"/>
    <lineage>
        <taxon>Viruses</taxon>
        <taxon>Riboviria</taxon>
        <taxon>Orthornavirae</taxon>
        <taxon>Negarnaviricota</taxon>
        <taxon>Haploviricotina</taxon>
        <taxon>Monjiviricetes</taxon>
        <taxon>Mononegavirales</taxon>
        <taxon>Rhabdoviridae</taxon>
    </lineage>
</organism>
<reference evidence="25" key="1">
    <citation type="journal article" date="2024" name="NPJ Biofilms Microbiomes">
        <title>Decoding the RNA viromes in shrew lungs along the eastern coast of China.</title>
        <authorList>
            <person name="Zhang J.T."/>
            <person name="Hu Z.Y."/>
            <person name="Tang F."/>
            <person name="Liu Y.T."/>
            <person name="Tan W.L."/>
            <person name="Ma X.F."/>
            <person name="Zhang Y.F."/>
            <person name="Si G.Q."/>
            <person name="Zhang L."/>
            <person name="Zhang M.Q."/>
            <person name="Peng C."/>
            <person name="Fu B.K."/>
            <person name="Fang L.Q."/>
            <person name="Zhang X.A."/>
            <person name="Liu W."/>
        </authorList>
    </citation>
    <scope>NUCLEOTIDE SEQUENCE</scope>
    <source>
        <strain evidence="25">Rhabd_1</strain>
    </source>
</reference>
<evidence type="ECO:0000256" key="2">
    <source>
        <dbReference type="ARBA" id="ARBA00007934"/>
    </source>
</evidence>
<reference evidence="25" key="2">
    <citation type="submission" date="2024-01" db="EMBL/GenBank/DDBJ databases">
        <authorList>
            <person name="Zhang X.-A."/>
            <person name="Zhang J.-T."/>
            <person name="Hu Z.-Y."/>
            <person name="Liu W."/>
        </authorList>
    </citation>
    <scope>NUCLEOTIDE SEQUENCE</scope>
    <source>
        <strain evidence="25">Rhabd_1</strain>
    </source>
</reference>
<keyword evidence="5 22" id="KW-0507">mRNA processing</keyword>
<name>A0AB38ZJM5_9RHAB</name>
<dbReference type="GO" id="GO:0005524">
    <property type="term" value="F:ATP binding"/>
    <property type="evidence" value="ECO:0007669"/>
    <property type="project" value="UniProtKB-KW"/>
</dbReference>
<evidence type="ECO:0000256" key="9">
    <source>
        <dbReference type="ARBA" id="ARBA00022741"/>
    </source>
</evidence>
<protein>
    <recommendedName>
        <fullName evidence="22">RNA-directed RNA polymerase L</fullName>
        <shortName evidence="22">Protein L</shortName>
    </recommendedName>
    <alternativeName>
        <fullName evidence="22">Large structural protein</fullName>
    </alternativeName>
    <alternativeName>
        <fullName evidence="22">Replicase</fullName>
    </alternativeName>
    <alternativeName>
        <fullName evidence="22">Transcriptase</fullName>
    </alternativeName>
    <domain>
        <recommendedName>
            <fullName evidence="22">RNA-directed RNA polymerase</fullName>
            <ecNumber evidence="22">2.7.7.48</ecNumber>
        </recommendedName>
    </domain>
    <domain>
        <recommendedName>
            <fullName evidence="22">GTP phosphohydrolase</fullName>
            <ecNumber evidence="22">3.6.1.-</ecNumber>
        </recommendedName>
    </domain>
    <domain>
        <recommendedName>
            <fullName evidence="22">GDP polyribonucleotidyltransferase</fullName>
            <ecNumber evidence="22">2.7.7.88</ecNumber>
        </recommendedName>
        <alternativeName>
            <fullName evidence="22">PRNTase</fullName>
        </alternativeName>
    </domain>
    <domain>
        <recommendedName>
            <fullName evidence="22">mRNA (nucleoside-2'-O-)-methyltransferase</fullName>
            <shortName evidence="22">N1-2'-O-MTase</shortName>
            <ecNumber evidence="22">2.1.1.-</ecNumber>
        </recommendedName>
    </domain>
    <domain>
        <recommendedName>
            <fullName evidence="22">mRNA (guanine-N(7)-)-methyltransferase</fullName>
            <shortName evidence="22">G-N7-MTase</shortName>
        </recommendedName>
    </domain>
</protein>
<dbReference type="Pfam" id="PF14318">
    <property type="entry name" value="Mononeg_mRNAcap"/>
    <property type="match status" value="1"/>
</dbReference>
<comment type="similarity">
    <text evidence="2 22">Belongs to the paramyxovirus L protein family.</text>
</comment>
<dbReference type="Gene3D" id="3.40.50.150">
    <property type="entry name" value="Vaccinia Virus protein VP39"/>
    <property type="match status" value="1"/>
</dbReference>
<keyword evidence="9 22" id="KW-0547">Nucleotide-binding</keyword>
<keyword evidence="8 22" id="KW-0548">Nucleotidyltransferase</keyword>
<evidence type="ECO:0000256" key="10">
    <source>
        <dbReference type="ARBA" id="ARBA00022801"/>
    </source>
</evidence>
<dbReference type="GO" id="GO:0004482">
    <property type="term" value="F:mRNA 5'-cap (guanine-N7-)-methyltransferase activity"/>
    <property type="evidence" value="ECO:0007669"/>
    <property type="project" value="InterPro"/>
</dbReference>
<evidence type="ECO:0000256" key="13">
    <source>
        <dbReference type="ARBA" id="ARBA00022953"/>
    </source>
</evidence>
<comment type="catalytic activity">
    <reaction evidence="21 22">
        <text>GTP + H2O = GDP + phosphate + H(+)</text>
        <dbReference type="Rhea" id="RHEA:19669"/>
        <dbReference type="ChEBI" id="CHEBI:15377"/>
        <dbReference type="ChEBI" id="CHEBI:15378"/>
        <dbReference type="ChEBI" id="CHEBI:37565"/>
        <dbReference type="ChEBI" id="CHEBI:43474"/>
        <dbReference type="ChEBI" id="CHEBI:58189"/>
    </reaction>
</comment>
<feature type="domain" description="RdRp catalytic" evidence="23">
    <location>
        <begin position="375"/>
        <end position="557"/>
    </location>
</feature>
<dbReference type="InterPro" id="IPR039530">
    <property type="entry name" value="L_methyltransferase_rhabdo"/>
</dbReference>
<dbReference type="EC" id="3.6.1.-" evidence="22"/>
<evidence type="ECO:0000256" key="19">
    <source>
        <dbReference type="ARBA" id="ARBA00047332"/>
    </source>
</evidence>
<keyword evidence="13 22" id="KW-0693">Viral RNA replication</keyword>
<evidence type="ECO:0000256" key="14">
    <source>
        <dbReference type="ARBA" id="ARBA00023042"/>
    </source>
</evidence>